<comment type="caution">
    <text evidence="1">The sequence shown here is derived from an EMBL/GenBank/DDBJ whole genome shotgun (WGS) entry which is preliminary data.</text>
</comment>
<protein>
    <submittedName>
        <fullName evidence="1">Uncharacterized protein</fullName>
    </submittedName>
</protein>
<dbReference type="OrthoDB" id="2969764at2"/>
<sequence>MENKKSYTDMMKASAMTRKKHAEKSVLDIYIDMVIHESILTTRKADLLEAIDAALDCKDETLFMKLTDELTSLSCHYG</sequence>
<evidence type="ECO:0000313" key="2">
    <source>
        <dbReference type="Proteomes" id="UP000076510"/>
    </source>
</evidence>
<dbReference type="Proteomes" id="UP000076510">
    <property type="component" value="Unassembled WGS sequence"/>
</dbReference>
<dbReference type="PATRIC" id="fig|189381.10.peg.3921"/>
<organism evidence="1 2">
    <name type="scientific">Rossellomorea marisflavi</name>
    <dbReference type="NCBI Taxonomy" id="189381"/>
    <lineage>
        <taxon>Bacteria</taxon>
        <taxon>Bacillati</taxon>
        <taxon>Bacillota</taxon>
        <taxon>Bacilli</taxon>
        <taxon>Bacillales</taxon>
        <taxon>Bacillaceae</taxon>
        <taxon>Rossellomorea</taxon>
    </lineage>
</organism>
<name>A0A0J5V7J4_9BACI</name>
<dbReference type="AlphaFoldDB" id="A0A0J5V7J4"/>
<dbReference type="EMBL" id="LQQY01000021">
    <property type="protein sequence ID" value="KZE47657.1"/>
    <property type="molecule type" value="Genomic_DNA"/>
</dbReference>
<dbReference type="InterPro" id="IPR014957">
    <property type="entry name" value="IDEAL_dom"/>
</dbReference>
<gene>
    <name evidence="1" type="ORF">AV649_20765</name>
</gene>
<evidence type="ECO:0000313" key="1">
    <source>
        <dbReference type="EMBL" id="KZE47657.1"/>
    </source>
</evidence>
<dbReference type="InterPro" id="IPR027393">
    <property type="entry name" value="Virus_scaffolding_prot_C"/>
</dbReference>
<proteinExistence type="predicted"/>
<dbReference type="Gene3D" id="4.10.810.10">
    <property type="entry name" value="Virus Scaffolding Protein, Chain A"/>
    <property type="match status" value="1"/>
</dbReference>
<accession>A0A0J5V7J4</accession>
<dbReference type="Pfam" id="PF08858">
    <property type="entry name" value="IDEAL"/>
    <property type="match status" value="1"/>
</dbReference>
<dbReference type="SMART" id="SM00914">
    <property type="entry name" value="IDEAL"/>
    <property type="match status" value="1"/>
</dbReference>
<reference evidence="2" key="1">
    <citation type="submission" date="2016-01" db="EMBL/GenBank/DDBJ databases">
        <title>Whole genome sequencing of Bhargavaea cecembensis T14.</title>
        <authorList>
            <person name="Hong K.W."/>
        </authorList>
    </citation>
    <scope>NUCLEOTIDE SEQUENCE [LARGE SCALE GENOMIC DNA]</scope>
    <source>
        <strain evidence="2">M19</strain>
    </source>
</reference>
<dbReference type="RefSeq" id="WP_048004379.1">
    <property type="nucleotide sequence ID" value="NZ_CAXQIX010000060.1"/>
</dbReference>